<dbReference type="GO" id="GO:0006384">
    <property type="term" value="P:transcription initiation at RNA polymerase III promoter"/>
    <property type="evidence" value="ECO:0007669"/>
    <property type="project" value="EnsemblFungi"/>
</dbReference>
<dbReference type="Pfam" id="PF03874">
    <property type="entry name" value="RNA_pol_Rpb4"/>
    <property type="match status" value="1"/>
</dbReference>
<evidence type="ECO:0000256" key="11">
    <source>
        <dbReference type="ARBA" id="ARBA00044007"/>
    </source>
</evidence>
<dbReference type="SMART" id="SM00657">
    <property type="entry name" value="RPOL4c"/>
    <property type="match status" value="1"/>
</dbReference>
<dbReference type="FunCoup" id="A0A1C7N7W9">
    <property type="interactions" value="102"/>
</dbReference>
<keyword evidence="17" id="KW-1185">Reference proteome</keyword>
<evidence type="ECO:0000313" key="17">
    <source>
        <dbReference type="Proteomes" id="UP000093000"/>
    </source>
</evidence>
<evidence type="ECO:0000313" key="16">
    <source>
        <dbReference type="EMBL" id="OBZ84719.1"/>
    </source>
</evidence>
<dbReference type="GO" id="GO:0003899">
    <property type="term" value="F:DNA-directed RNA polymerase activity"/>
    <property type="evidence" value="ECO:0007669"/>
    <property type="project" value="EnsemblFungi"/>
</dbReference>
<sequence>MKIKSARAAHISNYEVLRLLEESQEAQKQAQILNPLLQFPEQLRTVQFELNEYLKQTPVGTQSKEQLQNFLQAISKFELTKAERLQIINLRPKSTVEIYLVIEECEERFSEEDLEQMLLAILTTLPRDDDEEEEEEEGEDYGEEAEAMEE</sequence>
<accession>A0A1C7N7W9</accession>
<keyword evidence="5" id="KW-1003">Cell membrane</keyword>
<dbReference type="GO" id="GO:0005666">
    <property type="term" value="C:RNA polymerase III complex"/>
    <property type="evidence" value="ECO:0007669"/>
    <property type="project" value="EnsemblFungi"/>
</dbReference>
<evidence type="ECO:0000256" key="13">
    <source>
        <dbReference type="ARBA" id="ARBA00073026"/>
    </source>
</evidence>
<feature type="region of interest" description="Disordered" evidence="14">
    <location>
        <begin position="124"/>
        <end position="150"/>
    </location>
</feature>
<dbReference type="GO" id="GO:0000166">
    <property type="term" value="F:nucleotide binding"/>
    <property type="evidence" value="ECO:0007669"/>
    <property type="project" value="InterPro"/>
</dbReference>
<keyword evidence="8" id="KW-0804">Transcription</keyword>
<name>A0A1C7N7W9_9FUNG</name>
<evidence type="ECO:0000256" key="4">
    <source>
        <dbReference type="ARBA" id="ARBA00016672"/>
    </source>
</evidence>
<dbReference type="InParanoid" id="A0A1C7N7W9"/>
<gene>
    <name evidence="16" type="primary">CRCP</name>
    <name evidence="16" type="ORF">A0J61_07232</name>
</gene>
<dbReference type="InterPro" id="IPR006590">
    <property type="entry name" value="RNA_pol_Rpb4/RPC9_core"/>
</dbReference>
<dbReference type="Gene3D" id="1.20.1250.40">
    <property type="match status" value="1"/>
</dbReference>
<reference evidence="16 17" key="1">
    <citation type="submission" date="2016-03" db="EMBL/GenBank/DDBJ databases">
        <title>Choanephora cucurbitarum.</title>
        <authorList>
            <person name="Min B."/>
            <person name="Park H."/>
            <person name="Park J.-H."/>
            <person name="Shin H.-D."/>
            <person name="Choi I.-G."/>
        </authorList>
    </citation>
    <scope>NUCLEOTIDE SEQUENCE [LARGE SCALE GENOMIC DNA]</scope>
    <source>
        <strain evidence="16 17">KUS-F28377</strain>
    </source>
</reference>
<protein>
    <recommendedName>
        <fullName evidence="4">DNA-directed RNA polymerase III subunit RPC9</fullName>
    </recommendedName>
    <alternativeName>
        <fullName evidence="13">DNA-directed RNA polymerase III subunit rpc9</fullName>
    </alternativeName>
</protein>
<dbReference type="OrthoDB" id="1746530at2759"/>
<evidence type="ECO:0000256" key="7">
    <source>
        <dbReference type="ARBA" id="ARBA00023136"/>
    </source>
</evidence>
<evidence type="ECO:0000256" key="9">
    <source>
        <dbReference type="ARBA" id="ARBA00023242"/>
    </source>
</evidence>
<feature type="compositionally biased region" description="Acidic residues" evidence="14">
    <location>
        <begin position="128"/>
        <end position="150"/>
    </location>
</feature>
<evidence type="ECO:0000256" key="5">
    <source>
        <dbReference type="ARBA" id="ARBA00022475"/>
    </source>
</evidence>
<dbReference type="InterPro" id="IPR038324">
    <property type="entry name" value="Rpb4/RPC9_sf"/>
</dbReference>
<keyword evidence="7" id="KW-0472">Membrane</keyword>
<evidence type="ECO:0000256" key="6">
    <source>
        <dbReference type="ARBA" id="ARBA00022478"/>
    </source>
</evidence>
<dbReference type="EMBL" id="LUGH01000478">
    <property type="protein sequence ID" value="OBZ84719.1"/>
    <property type="molecule type" value="Genomic_DNA"/>
</dbReference>
<dbReference type="FunFam" id="1.20.1250.40:FF:000002">
    <property type="entry name" value="DNA-directed RNA polymerase III subunit RPC9"/>
    <property type="match status" value="1"/>
</dbReference>
<comment type="similarity">
    <text evidence="3">Belongs to the eukaryotic RPC9 RNA polymerase subunit family.</text>
</comment>
<keyword evidence="6 16" id="KW-0240">DNA-directed RNA polymerase</keyword>
<dbReference type="SUPFAM" id="SSF47819">
    <property type="entry name" value="HRDC-like"/>
    <property type="match status" value="1"/>
</dbReference>
<evidence type="ECO:0000256" key="1">
    <source>
        <dbReference type="ARBA" id="ARBA00004123"/>
    </source>
</evidence>
<comment type="function">
    <text evidence="10">Accessory protein for the calcitonin gene-related peptide (CGRP) receptor. It modulates CGRP responsiveness in a variety of tissues.</text>
</comment>
<comment type="function">
    <text evidence="12">DNA-dependent RNA polymerase catalyzes the transcription of DNA into RNA using the four ribonucleoside triphosphates as substrates. Specific peripheric component of RNA polymerase III (Pol III) which synthesizes small non-coding RNAs including 5S rRNA, snRNAs, tRNAs and miRNAs from at least 500 distinct genomic loci. With POLR3H/RPC8 forms a mobile stalk that protrudes from Pol III core and functions primarily in transcription initiation. Pol III plays a key role in sensing and limiting infection by intracellular bacteria and DNA viruses. Acts as nuclear and cytosolic DNA sensor involved in innate immune response. Can sense non-self dsDNA that serves as template for transcription into dsRNA. The non-self RNA polymerase III transcripts, such as Epstein-Barr virus-encoded RNAs (EBERs) induce type I interferon and NF-kappa-B through the RIG-I pathway.</text>
</comment>
<evidence type="ECO:0000256" key="3">
    <source>
        <dbReference type="ARBA" id="ARBA00006898"/>
    </source>
</evidence>
<dbReference type="InterPro" id="IPR005574">
    <property type="entry name" value="Rpb4/RPC9"/>
</dbReference>
<evidence type="ECO:0000259" key="15">
    <source>
        <dbReference type="SMART" id="SM00657"/>
    </source>
</evidence>
<keyword evidence="9" id="KW-0539">Nucleus</keyword>
<dbReference type="InterPro" id="IPR010997">
    <property type="entry name" value="HRDC-like_sf"/>
</dbReference>
<evidence type="ECO:0000256" key="12">
    <source>
        <dbReference type="ARBA" id="ARBA00045808"/>
    </source>
</evidence>
<evidence type="ECO:0000256" key="2">
    <source>
        <dbReference type="ARBA" id="ARBA00004413"/>
    </source>
</evidence>
<dbReference type="PANTHER" id="PTHR15561:SF0">
    <property type="entry name" value="DNA-DIRECTED RNA POLYMERASE III SUBUNIT RPC9"/>
    <property type="match status" value="1"/>
</dbReference>
<comment type="subunit">
    <text evidence="11">Component of the RNA polymerase III complex consisting of 17 subunits: a ten-subunit horseshoe-shaped catalytic core composed of POLR3A/RPC1, POLR3B/RPC2, POLR1C/RPAC1, POLR1D/RPAC2, POLR3K/RPC10, POLR2E/RPABC1, POLR2F/RPABC2, POLR2H/RPABC3, POLR2K/RPABC4 and POLR2L/RPABC5; a mobile stalk composed of two subunits POLR3H/RPC8 and CRCP/RPC9, protruding from the core and functioning primarily in transcription initiation; and additional subunits homologous to general transcription factors of the RNA polymerase II machinery, POLR3C/RPC3-POLR3F/RPC6-POLR3G/RPC7 heterotrimer required for transcription initiation and POLR3D/RPC4-POLR3E/RPC5 heterodimer involved in both transcription initiation and termination.</text>
</comment>
<comment type="caution">
    <text evidence="16">The sequence shown here is derived from an EMBL/GenBank/DDBJ whole genome shotgun (WGS) entry which is preliminary data.</text>
</comment>
<dbReference type="GO" id="GO:0005886">
    <property type="term" value="C:plasma membrane"/>
    <property type="evidence" value="ECO:0007669"/>
    <property type="project" value="UniProtKB-SubCell"/>
</dbReference>
<dbReference type="AlphaFoldDB" id="A0A1C7N7W9"/>
<feature type="domain" description="RNA polymerase Rpb4/RPC9 core" evidence="15">
    <location>
        <begin position="1"/>
        <end position="128"/>
    </location>
</feature>
<evidence type="ECO:0000256" key="10">
    <source>
        <dbReference type="ARBA" id="ARBA00043924"/>
    </source>
</evidence>
<organism evidence="16 17">
    <name type="scientific">Choanephora cucurbitarum</name>
    <dbReference type="NCBI Taxonomy" id="101091"/>
    <lineage>
        <taxon>Eukaryota</taxon>
        <taxon>Fungi</taxon>
        <taxon>Fungi incertae sedis</taxon>
        <taxon>Mucoromycota</taxon>
        <taxon>Mucoromycotina</taxon>
        <taxon>Mucoromycetes</taxon>
        <taxon>Mucorales</taxon>
        <taxon>Mucorineae</taxon>
        <taxon>Choanephoraceae</taxon>
        <taxon>Choanephoroideae</taxon>
        <taxon>Choanephora</taxon>
    </lineage>
</organism>
<dbReference type="InterPro" id="IPR038846">
    <property type="entry name" value="RPC9"/>
</dbReference>
<dbReference type="PANTHER" id="PTHR15561">
    <property type="entry name" value="CALCITONIN GENE-RELATED PEPTIDE-RECEPTOR COMPONENT PROTEIN"/>
    <property type="match status" value="1"/>
</dbReference>
<evidence type="ECO:0000256" key="14">
    <source>
        <dbReference type="SAM" id="MobiDB-lite"/>
    </source>
</evidence>
<comment type="subcellular location">
    <subcellularLocation>
        <location evidence="2">Cell membrane</location>
        <topology evidence="2">Peripheral membrane protein</topology>
        <orientation evidence="2">Cytoplasmic side</orientation>
    </subcellularLocation>
    <subcellularLocation>
        <location evidence="1">Nucleus</location>
    </subcellularLocation>
</comment>
<proteinExistence type="inferred from homology"/>
<dbReference type="Proteomes" id="UP000093000">
    <property type="component" value="Unassembled WGS sequence"/>
</dbReference>
<evidence type="ECO:0000256" key="8">
    <source>
        <dbReference type="ARBA" id="ARBA00023163"/>
    </source>
</evidence>
<dbReference type="STRING" id="101091.A0A1C7N7W9"/>